<comment type="caution">
    <text evidence="1">The sequence shown here is derived from an EMBL/GenBank/DDBJ whole genome shotgun (WGS) entry which is preliminary data.</text>
</comment>
<evidence type="ECO:0000313" key="1">
    <source>
        <dbReference type="EMBL" id="MVQ31619.1"/>
    </source>
</evidence>
<dbReference type="EMBL" id="WSEL01000009">
    <property type="protein sequence ID" value="MVQ31619.1"/>
    <property type="molecule type" value="Genomic_DNA"/>
</dbReference>
<reference evidence="1 2" key="1">
    <citation type="submission" date="2019-12" db="EMBL/GenBank/DDBJ databases">
        <authorList>
            <person name="Huq M.A."/>
        </authorList>
    </citation>
    <scope>NUCLEOTIDE SEQUENCE [LARGE SCALE GENOMIC DNA]</scope>
    <source>
        <strain evidence="1 2">MAH-25</strain>
    </source>
</reference>
<keyword evidence="2" id="KW-1185">Reference proteome</keyword>
<dbReference type="AlphaFoldDB" id="A0A6N8IX93"/>
<organism evidence="1 2">
    <name type="scientific">Ramlibacter pinisoli</name>
    <dbReference type="NCBI Taxonomy" id="2682844"/>
    <lineage>
        <taxon>Bacteria</taxon>
        <taxon>Pseudomonadati</taxon>
        <taxon>Pseudomonadota</taxon>
        <taxon>Betaproteobacteria</taxon>
        <taxon>Burkholderiales</taxon>
        <taxon>Comamonadaceae</taxon>
        <taxon>Ramlibacter</taxon>
    </lineage>
</organism>
<evidence type="ECO:0000313" key="2">
    <source>
        <dbReference type="Proteomes" id="UP000469385"/>
    </source>
</evidence>
<sequence>MDTDRPIPYMQRTREWYAALGYGNPYRYAHFEDVPFQPLARPLRDCVLTLVTTAAPYQPGNGAQGPGAPYNAAAKFFTPYSLDTARDHDLRISHVAIDRQHASMEDSNCWFPLPLMRRWAQQGRFQLAARCHGAPTNRSQRHTVEVDVPVILQRCLEDGVDAAVLVPNCPVCHQTLSLTARALEAAGIATVIMGCALDIVEHVGVPRLLFSDFPLGNAAGKPHDGTSQEATLALALDLLQTATGPRTTVQSPQRWSVSADWKPDYCNPERASPAELARLRADFDAGKETARARRDLGAERR</sequence>
<protein>
    <submittedName>
        <fullName evidence="1">Glycine reductase</fullName>
    </submittedName>
</protein>
<gene>
    <name evidence="1" type="ORF">GON04_19330</name>
</gene>
<dbReference type="Proteomes" id="UP000469385">
    <property type="component" value="Unassembled WGS sequence"/>
</dbReference>
<name>A0A6N8IX93_9BURK</name>
<dbReference type="RefSeq" id="WP_157399652.1">
    <property type="nucleotide sequence ID" value="NZ_WSEL01000009.1"/>
</dbReference>
<accession>A0A6N8IX93</accession>
<proteinExistence type="predicted"/>